<dbReference type="PANTHER" id="PTHR11985">
    <property type="entry name" value="GLYCEROL-3-PHOSPHATE DEHYDROGENASE"/>
    <property type="match status" value="1"/>
</dbReference>
<evidence type="ECO:0000256" key="1">
    <source>
        <dbReference type="ARBA" id="ARBA00001974"/>
    </source>
</evidence>
<keyword evidence="3 7" id="KW-0285">Flavoprotein</keyword>
<evidence type="ECO:0000259" key="9">
    <source>
        <dbReference type="Pfam" id="PF16901"/>
    </source>
</evidence>
<dbReference type="PROSITE" id="PS00978">
    <property type="entry name" value="FAD_G3PDH_2"/>
    <property type="match status" value="1"/>
</dbReference>
<gene>
    <name evidence="10" type="ORF">GIY23_19105</name>
</gene>
<dbReference type="PANTHER" id="PTHR11985:SF35">
    <property type="entry name" value="ANAEROBIC GLYCEROL-3-PHOSPHATE DEHYDROGENASE SUBUNIT A"/>
    <property type="match status" value="1"/>
</dbReference>
<evidence type="ECO:0000256" key="2">
    <source>
        <dbReference type="ARBA" id="ARBA00007330"/>
    </source>
</evidence>
<protein>
    <recommendedName>
        <fullName evidence="7">Glycerol-3-phosphate dehydrogenase</fullName>
        <ecNumber evidence="7">1.1.5.3</ecNumber>
    </recommendedName>
</protein>
<name>A0A5Q3Q9V3_9PSEU</name>
<keyword evidence="4" id="KW-0319">Glycerol metabolism</keyword>
<dbReference type="GO" id="GO:0006071">
    <property type="term" value="P:glycerol metabolic process"/>
    <property type="evidence" value="ECO:0007669"/>
    <property type="project" value="UniProtKB-KW"/>
</dbReference>
<evidence type="ECO:0000256" key="7">
    <source>
        <dbReference type="RuleBase" id="RU361217"/>
    </source>
</evidence>
<dbReference type="AlphaFoldDB" id="A0A5Q3Q9V3"/>
<dbReference type="KEGG" id="sace:GIY23_19105"/>
<dbReference type="EMBL" id="CP045929">
    <property type="protein sequence ID" value="QGK71348.1"/>
    <property type="molecule type" value="Genomic_DNA"/>
</dbReference>
<dbReference type="Gene3D" id="3.30.9.10">
    <property type="entry name" value="D-Amino Acid Oxidase, subunit A, domain 2"/>
    <property type="match status" value="1"/>
</dbReference>
<dbReference type="Proteomes" id="UP000371041">
    <property type="component" value="Chromosome"/>
</dbReference>
<feature type="domain" description="Alpha-glycerophosphate oxidase C-terminal" evidence="9">
    <location>
        <begin position="404"/>
        <end position="492"/>
    </location>
</feature>
<evidence type="ECO:0000313" key="11">
    <source>
        <dbReference type="Proteomes" id="UP000371041"/>
    </source>
</evidence>
<dbReference type="SUPFAM" id="SSF51905">
    <property type="entry name" value="FAD/NAD(P)-binding domain"/>
    <property type="match status" value="1"/>
</dbReference>
<comment type="catalytic activity">
    <reaction evidence="7">
        <text>a quinone + sn-glycerol 3-phosphate = dihydroxyacetone phosphate + a quinol</text>
        <dbReference type="Rhea" id="RHEA:18977"/>
        <dbReference type="ChEBI" id="CHEBI:24646"/>
        <dbReference type="ChEBI" id="CHEBI:57597"/>
        <dbReference type="ChEBI" id="CHEBI:57642"/>
        <dbReference type="ChEBI" id="CHEBI:132124"/>
        <dbReference type="EC" id="1.1.5.3"/>
    </reaction>
</comment>
<dbReference type="GO" id="GO:0004368">
    <property type="term" value="F:glycerol-3-phosphate dehydrogenase (quinone) activity"/>
    <property type="evidence" value="ECO:0007669"/>
    <property type="project" value="UniProtKB-EC"/>
</dbReference>
<keyword evidence="5" id="KW-0274">FAD</keyword>
<evidence type="ECO:0000256" key="6">
    <source>
        <dbReference type="ARBA" id="ARBA00023002"/>
    </source>
</evidence>
<dbReference type="InterPro" id="IPR000447">
    <property type="entry name" value="G3P_DH_FAD-dep"/>
</dbReference>
<dbReference type="InterPro" id="IPR038299">
    <property type="entry name" value="DAO_C_sf"/>
</dbReference>
<dbReference type="InterPro" id="IPR036188">
    <property type="entry name" value="FAD/NAD-bd_sf"/>
</dbReference>
<comment type="similarity">
    <text evidence="2 7">Belongs to the FAD-dependent glycerol-3-phosphate dehydrogenase family.</text>
</comment>
<evidence type="ECO:0000259" key="8">
    <source>
        <dbReference type="Pfam" id="PF01266"/>
    </source>
</evidence>
<feature type="domain" description="FAD dependent oxidoreductase" evidence="8">
    <location>
        <begin position="25"/>
        <end position="382"/>
    </location>
</feature>
<comment type="cofactor">
    <cofactor evidence="1 7">
        <name>FAD</name>
        <dbReference type="ChEBI" id="CHEBI:57692"/>
    </cofactor>
</comment>
<dbReference type="GO" id="GO:0009331">
    <property type="term" value="C:glycerol-3-phosphate dehydrogenase (FAD) complex"/>
    <property type="evidence" value="ECO:0007669"/>
    <property type="project" value="UniProtKB-UniRule"/>
</dbReference>
<sequence>MSTALNAARRSRELDELDSATGPVDVLVIGGGVTGAGIALDAASRGLSVVLAEKHDLAFGTSRWSSKLVHGGLRYLASGQVGIAHESAVERGILIDHTAPHLVRALPQIIPLHATVRPRDALLTRAGFLAGDALRAAAHTSARTLPRSRRVTGAEVARHAPTVRAEGLRGGLMGWDGQLTDDVRLVVALARTAAGHGAKVLTRAAASQVTGGGAVVTDTLTGREIDVSARLVVNATGVWAADVASGLRLRPSRGTHLVVSQEAFGGLTAGLTVPVPGHFGRYVFALPVPDGRVYVGLTDEDAPGPVPDEPEPADSEITFLLDTINRALARRLTRQDVLGTYSGLRPLLDTGSDETSDLSRKHQVIVGADGLLTVVGGKLTTYRRMAQDALDAGVRRAGLTVGECRTRRLPVVGAASRAELDRVDAPTRLLRRYGTEAVEVLALDDRQRISAATEHTMGELRFAVEREGALDVADLLDRRTRIGLDPAARVSAHAAAEAALTP</sequence>
<reference evidence="11" key="1">
    <citation type="submission" date="2019-11" db="EMBL/GenBank/DDBJ databases">
        <title>The complete genome sequence of Saccharopolyspora sp. E2A.</title>
        <authorList>
            <person name="Zhang G."/>
        </authorList>
    </citation>
    <scope>NUCLEOTIDE SEQUENCE [LARGE SCALE GENOMIC DNA]</scope>
    <source>
        <strain evidence="11">E2A</strain>
    </source>
</reference>
<dbReference type="RefSeq" id="WP_154077924.1">
    <property type="nucleotide sequence ID" value="NZ_CP045929.1"/>
</dbReference>
<accession>A0A5Q3Q9V3</accession>
<evidence type="ECO:0000256" key="4">
    <source>
        <dbReference type="ARBA" id="ARBA00022798"/>
    </source>
</evidence>
<proteinExistence type="inferred from homology"/>
<keyword evidence="11" id="KW-1185">Reference proteome</keyword>
<dbReference type="InterPro" id="IPR031656">
    <property type="entry name" value="DAO_C"/>
</dbReference>
<dbReference type="Pfam" id="PF16901">
    <property type="entry name" value="DAO_C"/>
    <property type="match status" value="1"/>
</dbReference>
<dbReference type="InterPro" id="IPR006076">
    <property type="entry name" value="FAD-dep_OxRdtase"/>
</dbReference>
<dbReference type="Pfam" id="PF01266">
    <property type="entry name" value="DAO"/>
    <property type="match status" value="1"/>
</dbReference>
<dbReference type="EC" id="1.1.5.3" evidence="7"/>
<dbReference type="PRINTS" id="PR01001">
    <property type="entry name" value="FADG3PDH"/>
</dbReference>
<dbReference type="PROSITE" id="PS00977">
    <property type="entry name" value="FAD_G3PDH_1"/>
    <property type="match status" value="1"/>
</dbReference>
<dbReference type="GO" id="GO:0046168">
    <property type="term" value="P:glycerol-3-phosphate catabolic process"/>
    <property type="evidence" value="ECO:0007669"/>
    <property type="project" value="TreeGrafter"/>
</dbReference>
<evidence type="ECO:0000256" key="5">
    <source>
        <dbReference type="ARBA" id="ARBA00022827"/>
    </source>
</evidence>
<dbReference type="Gene3D" id="1.10.8.870">
    <property type="entry name" value="Alpha-glycerophosphate oxidase, cap domain"/>
    <property type="match status" value="1"/>
</dbReference>
<keyword evidence="6 7" id="KW-0560">Oxidoreductase</keyword>
<evidence type="ECO:0000256" key="3">
    <source>
        <dbReference type="ARBA" id="ARBA00022630"/>
    </source>
</evidence>
<organism evidence="10 11">
    <name type="scientific">Allosaccharopolyspora coralli</name>
    <dbReference type="NCBI Taxonomy" id="2665642"/>
    <lineage>
        <taxon>Bacteria</taxon>
        <taxon>Bacillati</taxon>
        <taxon>Actinomycetota</taxon>
        <taxon>Actinomycetes</taxon>
        <taxon>Pseudonocardiales</taxon>
        <taxon>Pseudonocardiaceae</taxon>
        <taxon>Allosaccharopolyspora</taxon>
    </lineage>
</organism>
<evidence type="ECO:0000313" key="10">
    <source>
        <dbReference type="EMBL" id="QGK71348.1"/>
    </source>
</evidence>
<dbReference type="Gene3D" id="3.50.50.60">
    <property type="entry name" value="FAD/NAD(P)-binding domain"/>
    <property type="match status" value="1"/>
</dbReference>